<dbReference type="InterPro" id="IPR053227">
    <property type="entry name" value="TRPL-trafficking_regulator"/>
</dbReference>
<evidence type="ECO:0000313" key="3">
    <source>
        <dbReference type="Proteomes" id="UP000075391"/>
    </source>
</evidence>
<evidence type="ECO:0000259" key="1">
    <source>
        <dbReference type="Pfam" id="PF13521"/>
    </source>
</evidence>
<dbReference type="InterPro" id="IPR027417">
    <property type="entry name" value="P-loop_NTPase"/>
</dbReference>
<dbReference type="AlphaFoldDB" id="A0A150WDJ8"/>
<dbReference type="EMBL" id="LUKF01000018">
    <property type="protein sequence ID" value="KYG60908.1"/>
    <property type="molecule type" value="Genomic_DNA"/>
</dbReference>
<dbReference type="Gene3D" id="3.40.50.300">
    <property type="entry name" value="P-loop containing nucleotide triphosphate hydrolases"/>
    <property type="match status" value="1"/>
</dbReference>
<evidence type="ECO:0000313" key="2">
    <source>
        <dbReference type="EMBL" id="KYG60908.1"/>
    </source>
</evidence>
<dbReference type="PANTHER" id="PTHR34932">
    <property type="entry name" value="TRPL TRANSLOCATION DEFECT PROTEIN 14"/>
    <property type="match status" value="1"/>
</dbReference>
<reference evidence="2 3" key="1">
    <citation type="submission" date="2016-03" db="EMBL/GenBank/DDBJ databases">
        <authorList>
            <person name="Ploux O."/>
        </authorList>
    </citation>
    <scope>NUCLEOTIDE SEQUENCE [LARGE SCALE GENOMIC DNA]</scope>
    <source>
        <strain evidence="2 3">BER2</strain>
    </source>
</reference>
<proteinExistence type="predicted"/>
<dbReference type="Proteomes" id="UP000075391">
    <property type="component" value="Unassembled WGS sequence"/>
</dbReference>
<dbReference type="RefSeq" id="WP_063244751.1">
    <property type="nucleotide sequence ID" value="NZ_CP168967.1"/>
</dbReference>
<name>A0A150WDJ8_BDEBC</name>
<dbReference type="PANTHER" id="PTHR34932:SF1">
    <property type="entry name" value="TRPL TRANSLOCATION DEFECT PROTEIN 14"/>
    <property type="match status" value="1"/>
</dbReference>
<sequence length="200" mass="22499">MNSYVKIAITGGPSGGKTTLIEALKKELGQKCAVVPEAASILYRGGFPRFKEAQGIVHAQKAIYYTQKELEEMISTLSQKSLIVCDRGSLDAIAYWPGQADEFFQLVQSSKEQEIARYDWVIHLDTASSDFYDTTNTIRTETFPEAWDLNSKIKHAWEGHPRRVVITHNEDFLSKMTTSLSVIKAIMAHKSADEIKKELL</sequence>
<organism evidence="2 3">
    <name type="scientific">Bdellovibrio bacteriovorus</name>
    <dbReference type="NCBI Taxonomy" id="959"/>
    <lineage>
        <taxon>Bacteria</taxon>
        <taxon>Pseudomonadati</taxon>
        <taxon>Bdellovibrionota</taxon>
        <taxon>Bdellovibrionia</taxon>
        <taxon>Bdellovibrionales</taxon>
        <taxon>Pseudobdellovibrionaceae</taxon>
        <taxon>Bdellovibrio</taxon>
    </lineage>
</organism>
<dbReference type="GO" id="GO:0035091">
    <property type="term" value="F:phosphatidylinositol binding"/>
    <property type="evidence" value="ECO:0007669"/>
    <property type="project" value="TreeGrafter"/>
</dbReference>
<dbReference type="OrthoDB" id="5291677at2"/>
<comment type="caution">
    <text evidence="2">The sequence shown here is derived from an EMBL/GenBank/DDBJ whole genome shotgun (WGS) entry which is preliminary data.</text>
</comment>
<dbReference type="SUPFAM" id="SSF52540">
    <property type="entry name" value="P-loop containing nucleoside triphosphate hydrolases"/>
    <property type="match status" value="1"/>
</dbReference>
<feature type="domain" description="NadR/Ttd14 AAA" evidence="1">
    <location>
        <begin position="6"/>
        <end position="170"/>
    </location>
</feature>
<dbReference type="Pfam" id="PF13521">
    <property type="entry name" value="AAA_28"/>
    <property type="match status" value="1"/>
</dbReference>
<gene>
    <name evidence="2" type="ORF">AZI85_10645</name>
</gene>
<accession>A0A150WDJ8</accession>
<dbReference type="GO" id="GO:0070300">
    <property type="term" value="F:phosphatidic acid binding"/>
    <property type="evidence" value="ECO:0007669"/>
    <property type="project" value="TreeGrafter"/>
</dbReference>
<dbReference type="GO" id="GO:0005525">
    <property type="term" value="F:GTP binding"/>
    <property type="evidence" value="ECO:0007669"/>
    <property type="project" value="TreeGrafter"/>
</dbReference>
<dbReference type="InterPro" id="IPR038727">
    <property type="entry name" value="NadR/Ttd14_AAA_dom"/>
</dbReference>
<protein>
    <recommendedName>
        <fullName evidence="1">NadR/Ttd14 AAA domain-containing protein</fullName>
    </recommendedName>
</protein>